<keyword evidence="1" id="KW-0805">Transcription regulation</keyword>
<keyword evidence="6" id="KW-1185">Reference proteome</keyword>
<dbReference type="Gene3D" id="3.30.450.40">
    <property type="match status" value="1"/>
</dbReference>
<dbReference type="Pfam" id="PF13412">
    <property type="entry name" value="HTH_24"/>
    <property type="match status" value="1"/>
</dbReference>
<dbReference type="InterPro" id="IPR050707">
    <property type="entry name" value="HTH_MetabolicPath_Reg"/>
</dbReference>
<dbReference type="InterPro" id="IPR014757">
    <property type="entry name" value="Tscrpt_reg_IclR_C"/>
</dbReference>
<dbReference type="KEGG" id="fho:H9Q81_07705"/>
<dbReference type="InterPro" id="IPR036390">
    <property type="entry name" value="WH_DNA-bd_sf"/>
</dbReference>
<dbReference type="PANTHER" id="PTHR30136:SF24">
    <property type="entry name" value="HTH-TYPE TRANSCRIPTIONAL REPRESSOR ALLR"/>
    <property type="match status" value="1"/>
</dbReference>
<dbReference type="Pfam" id="PF01614">
    <property type="entry name" value="IclR_C"/>
    <property type="match status" value="1"/>
</dbReference>
<accession>A0A7G9GVK6</accession>
<dbReference type="PROSITE" id="PS51078">
    <property type="entry name" value="ICLR_ED"/>
    <property type="match status" value="1"/>
</dbReference>
<organism evidence="5 6">
    <name type="scientific">Fusobacterium hominis</name>
    <dbReference type="NCBI Taxonomy" id="2764326"/>
    <lineage>
        <taxon>Bacteria</taxon>
        <taxon>Fusobacteriati</taxon>
        <taxon>Fusobacteriota</taxon>
        <taxon>Fusobacteriia</taxon>
        <taxon>Fusobacteriales</taxon>
        <taxon>Fusobacteriaceae</taxon>
        <taxon>Fusobacterium</taxon>
    </lineage>
</organism>
<dbReference type="GO" id="GO:0045892">
    <property type="term" value="P:negative regulation of DNA-templated transcription"/>
    <property type="evidence" value="ECO:0007669"/>
    <property type="project" value="TreeGrafter"/>
</dbReference>
<evidence type="ECO:0000256" key="2">
    <source>
        <dbReference type="ARBA" id="ARBA00023125"/>
    </source>
</evidence>
<dbReference type="InterPro" id="IPR005471">
    <property type="entry name" value="Tscrpt_reg_IclR_N"/>
</dbReference>
<dbReference type="GO" id="GO:0003677">
    <property type="term" value="F:DNA binding"/>
    <property type="evidence" value="ECO:0007669"/>
    <property type="project" value="UniProtKB-KW"/>
</dbReference>
<dbReference type="Proteomes" id="UP000515913">
    <property type="component" value="Chromosome"/>
</dbReference>
<name>A0A7G9GVK6_9FUSO</name>
<sequence length="250" mass="29146">MESKIPIFDKIDQIFNYLYYNYSAKQSDISRDLNLPKSTVNRILKVLVDYKYLILEDKKYRIGEKFYFLSSKYEKYNLIKNIAYPYLEDLSLKFKETFKLSILDNDKIRTIAKVESSDAIKVAVPDNAIFPLHAGAASKLLICQLSDSKLNKLLDENLPKYTKNTITDKEELKKELMTINIKKISFDNMEHSKNVKAVALPILDKRNRIIAAISCPFFSDDIEIQKNEEIINDIKKVCSEISKRLNYFNK</sequence>
<dbReference type="SMART" id="SM00346">
    <property type="entry name" value="HTH_ICLR"/>
    <property type="match status" value="1"/>
</dbReference>
<gene>
    <name evidence="5" type="ORF">H9Q81_07705</name>
</gene>
<reference evidence="5 6" key="1">
    <citation type="submission" date="2020-08" db="EMBL/GenBank/DDBJ databases">
        <authorList>
            <person name="Liu C."/>
            <person name="Sun Q."/>
        </authorList>
    </citation>
    <scope>NUCLEOTIDE SEQUENCE [LARGE SCALE GENOMIC DNA]</scope>
    <source>
        <strain evidence="5 6">NSJ-57</strain>
    </source>
</reference>
<dbReference type="Gene3D" id="1.10.10.10">
    <property type="entry name" value="Winged helix-like DNA-binding domain superfamily/Winged helix DNA-binding domain"/>
    <property type="match status" value="1"/>
</dbReference>
<dbReference type="EMBL" id="CP060637">
    <property type="protein sequence ID" value="QNM14838.1"/>
    <property type="molecule type" value="Genomic_DNA"/>
</dbReference>
<evidence type="ECO:0000313" key="6">
    <source>
        <dbReference type="Proteomes" id="UP000515913"/>
    </source>
</evidence>
<proteinExistence type="predicted"/>
<dbReference type="GO" id="GO:0003700">
    <property type="term" value="F:DNA-binding transcription factor activity"/>
    <property type="evidence" value="ECO:0007669"/>
    <property type="project" value="TreeGrafter"/>
</dbReference>
<dbReference type="SUPFAM" id="SSF46785">
    <property type="entry name" value="Winged helix' DNA-binding domain"/>
    <property type="match status" value="1"/>
</dbReference>
<dbReference type="RefSeq" id="WP_187422755.1">
    <property type="nucleotide sequence ID" value="NZ_CP060637.1"/>
</dbReference>
<keyword evidence="2" id="KW-0238">DNA-binding</keyword>
<evidence type="ECO:0000313" key="5">
    <source>
        <dbReference type="EMBL" id="QNM14838.1"/>
    </source>
</evidence>
<feature type="domain" description="IclR-ED" evidence="4">
    <location>
        <begin position="65"/>
        <end position="247"/>
    </location>
</feature>
<dbReference type="InterPro" id="IPR029016">
    <property type="entry name" value="GAF-like_dom_sf"/>
</dbReference>
<dbReference type="PANTHER" id="PTHR30136">
    <property type="entry name" value="HELIX-TURN-HELIX TRANSCRIPTIONAL REGULATOR, ICLR FAMILY"/>
    <property type="match status" value="1"/>
</dbReference>
<protein>
    <submittedName>
        <fullName evidence="5">IclR family transcriptional regulator</fullName>
    </submittedName>
</protein>
<evidence type="ECO:0000256" key="3">
    <source>
        <dbReference type="ARBA" id="ARBA00023163"/>
    </source>
</evidence>
<dbReference type="AlphaFoldDB" id="A0A7G9GVK6"/>
<evidence type="ECO:0000256" key="1">
    <source>
        <dbReference type="ARBA" id="ARBA00023015"/>
    </source>
</evidence>
<keyword evidence="3" id="KW-0804">Transcription</keyword>
<dbReference type="SUPFAM" id="SSF55781">
    <property type="entry name" value="GAF domain-like"/>
    <property type="match status" value="1"/>
</dbReference>
<dbReference type="InterPro" id="IPR036388">
    <property type="entry name" value="WH-like_DNA-bd_sf"/>
</dbReference>
<evidence type="ECO:0000259" key="4">
    <source>
        <dbReference type="PROSITE" id="PS51078"/>
    </source>
</evidence>